<evidence type="ECO:0000256" key="1">
    <source>
        <dbReference type="SAM" id="MobiDB-lite"/>
    </source>
</evidence>
<evidence type="ECO:0000313" key="3">
    <source>
        <dbReference type="EMBL" id="CCC73307.1"/>
    </source>
</evidence>
<accession>G0VPC9</accession>
<dbReference type="KEGG" id="med:MELS_1085"/>
<proteinExistence type="predicted"/>
<dbReference type="eggNOG" id="ENOG5030C6X">
    <property type="taxonomic scope" value="Bacteria"/>
</dbReference>
<dbReference type="Pfam" id="PF23343">
    <property type="entry name" value="REP_ORF2-G2P"/>
    <property type="match status" value="1"/>
</dbReference>
<dbReference type="GeneID" id="97492046"/>
<dbReference type="EMBL" id="HE576794">
    <property type="protein sequence ID" value="CCC73307.1"/>
    <property type="molecule type" value="Genomic_DNA"/>
</dbReference>
<name>G0VPC9_MEGEL</name>
<evidence type="ECO:0000259" key="2">
    <source>
        <dbReference type="Pfam" id="PF23343"/>
    </source>
</evidence>
<feature type="domain" description="Replication-associated protein ORF2/G2P" evidence="2">
    <location>
        <begin position="70"/>
        <end position="171"/>
    </location>
</feature>
<dbReference type="STRING" id="1064535.MELS_1085"/>
<dbReference type="HOGENOM" id="CLU_049715_0_0_9"/>
<protein>
    <recommendedName>
        <fullName evidence="2">Replication-associated protein ORF2/G2P domain-containing protein</fullName>
    </recommendedName>
</protein>
<dbReference type="RefSeq" id="WP_014016041.1">
    <property type="nucleotide sequence ID" value="NC_015873.1"/>
</dbReference>
<sequence length="280" mass="33088">MGFVRNVKYFCGKRYFETDLFEVPDMGKRGKKMREKKVNLSSPDQVRRNKKKALRTFCQKVKTNFTGDDVYLTLTYDTLHRRDNVKDAKKDFHNFIKRVNRRRKKAGLPSAKYMGAIERKGTNIHFHMIISGGLDRNELEDVWGNGLSNASRLRIDDEELMQRLCQYIMKEARDKEKFENAYICSRNLENPKVTKTDWAFTHRKLEELAGQTDCRDVWEKLYPGYEFIEASSTFNELTGWHITVKMTRRDSDVYCKNKKSTPPGSQTKTAQRQRTRKRRV</sequence>
<dbReference type="AlphaFoldDB" id="G0VPC9"/>
<feature type="compositionally biased region" description="Basic residues" evidence="1">
    <location>
        <begin position="271"/>
        <end position="280"/>
    </location>
</feature>
<feature type="region of interest" description="Disordered" evidence="1">
    <location>
        <begin position="254"/>
        <end position="280"/>
    </location>
</feature>
<organism evidence="3 4">
    <name type="scientific">Megasphaera elsdenii DSM 20460</name>
    <dbReference type="NCBI Taxonomy" id="1064535"/>
    <lineage>
        <taxon>Bacteria</taxon>
        <taxon>Bacillati</taxon>
        <taxon>Bacillota</taxon>
        <taxon>Negativicutes</taxon>
        <taxon>Veillonellales</taxon>
        <taxon>Veillonellaceae</taxon>
        <taxon>Megasphaera</taxon>
    </lineage>
</organism>
<gene>
    <name evidence="3" type="ORF">MELS_1085</name>
</gene>
<dbReference type="InterPro" id="IPR056906">
    <property type="entry name" value="ORF2/G2P_dom"/>
</dbReference>
<dbReference type="Proteomes" id="UP000010111">
    <property type="component" value="Chromosome"/>
</dbReference>
<reference evidence="3 4" key="1">
    <citation type="journal article" date="2011" name="J. Bacteriol.">
        <title>Genome Sequence of the Ruminal Bacterium Megasphaera elsdenii.</title>
        <authorList>
            <person name="Marx H."/>
            <person name="Graf A.B."/>
            <person name="Tatto N."/>
            <person name="Thallinger G.G."/>
            <person name="Mattanovich D."/>
            <person name="Sauer M."/>
        </authorList>
    </citation>
    <scope>NUCLEOTIDE SEQUENCE [LARGE SCALE GENOMIC DNA]</scope>
    <source>
        <strain evidence="3 4">DSM 20460</strain>
    </source>
</reference>
<evidence type="ECO:0000313" key="4">
    <source>
        <dbReference type="Proteomes" id="UP000010111"/>
    </source>
</evidence>
<keyword evidence="4" id="KW-1185">Reference proteome</keyword>